<dbReference type="AlphaFoldDB" id="A0A1M6TLS0"/>
<proteinExistence type="predicted"/>
<sequence>MDTRLVTNQIRLSEWTRIIKDRCQSGLKVDEYCKQHQISRHAYYYWLRKVKEAALIHNSFVELPALQEKTVPATTGENYFTYQMTVTIGNTVLGVSESTPMELLSRVLEVVRNA</sequence>
<dbReference type="STRING" id="1121322.SAMN02745136_02853"/>
<evidence type="ECO:0000313" key="2">
    <source>
        <dbReference type="Proteomes" id="UP000184386"/>
    </source>
</evidence>
<dbReference type="Proteomes" id="UP000184386">
    <property type="component" value="Unassembled WGS sequence"/>
</dbReference>
<dbReference type="EMBL" id="FRAC01000013">
    <property type="protein sequence ID" value="SHK57829.1"/>
    <property type="molecule type" value="Genomic_DNA"/>
</dbReference>
<organism evidence="1 2">
    <name type="scientific">Anaerocolumna jejuensis DSM 15929</name>
    <dbReference type="NCBI Taxonomy" id="1121322"/>
    <lineage>
        <taxon>Bacteria</taxon>
        <taxon>Bacillati</taxon>
        <taxon>Bacillota</taxon>
        <taxon>Clostridia</taxon>
        <taxon>Lachnospirales</taxon>
        <taxon>Lachnospiraceae</taxon>
        <taxon>Anaerocolumna</taxon>
    </lineage>
</organism>
<gene>
    <name evidence="1" type="ORF">SAMN02745136_02853</name>
</gene>
<protein>
    <recommendedName>
        <fullName evidence="3">Transposase</fullName>
    </recommendedName>
</protein>
<dbReference type="NCBIfam" id="NF047593">
    <property type="entry name" value="IS66_ISAeme5_TnpA"/>
    <property type="match status" value="1"/>
</dbReference>
<dbReference type="RefSeq" id="WP_073277014.1">
    <property type="nucleotide sequence ID" value="NZ_FRAC01000013.1"/>
</dbReference>
<evidence type="ECO:0000313" key="1">
    <source>
        <dbReference type="EMBL" id="SHK57829.1"/>
    </source>
</evidence>
<name>A0A1M6TLS0_9FIRM</name>
<evidence type="ECO:0008006" key="3">
    <source>
        <dbReference type="Google" id="ProtNLM"/>
    </source>
</evidence>
<accession>A0A1M6TLS0</accession>
<keyword evidence="2" id="KW-1185">Reference proteome</keyword>
<reference evidence="1 2" key="1">
    <citation type="submission" date="2016-11" db="EMBL/GenBank/DDBJ databases">
        <authorList>
            <person name="Jaros S."/>
            <person name="Januszkiewicz K."/>
            <person name="Wedrychowicz H."/>
        </authorList>
    </citation>
    <scope>NUCLEOTIDE SEQUENCE [LARGE SCALE GENOMIC DNA]</scope>
    <source>
        <strain evidence="1 2">DSM 15929</strain>
    </source>
</reference>
<dbReference type="OrthoDB" id="9808061at2"/>